<evidence type="ECO:0000256" key="5">
    <source>
        <dbReference type="ARBA" id="ARBA00022771"/>
    </source>
</evidence>
<dbReference type="EMBL" id="WHVB01000008">
    <property type="protein sequence ID" value="KAF8480315.1"/>
    <property type="molecule type" value="Genomic_DNA"/>
</dbReference>
<dbReference type="PANTHER" id="PTHR12360">
    <property type="entry name" value="NUCLEAR TRANSCRIPTION FACTOR, X-BOX BINDING 1 NFX1"/>
    <property type="match status" value="1"/>
</dbReference>
<dbReference type="GO" id="GO:0000981">
    <property type="term" value="F:DNA-binding transcription factor activity, RNA polymerase II-specific"/>
    <property type="evidence" value="ECO:0007669"/>
    <property type="project" value="TreeGrafter"/>
</dbReference>
<comment type="subcellular location">
    <subcellularLocation>
        <location evidence="1">Nucleus</location>
    </subcellularLocation>
</comment>
<keyword evidence="7" id="KW-0805">Transcription regulation</keyword>
<feature type="compositionally biased region" description="Low complexity" evidence="10">
    <location>
        <begin position="959"/>
        <end position="978"/>
    </location>
</feature>
<evidence type="ECO:0000256" key="4">
    <source>
        <dbReference type="ARBA" id="ARBA00022737"/>
    </source>
</evidence>
<dbReference type="Pfam" id="PF01422">
    <property type="entry name" value="zf-NF-X1"/>
    <property type="match status" value="7"/>
</dbReference>
<dbReference type="OrthoDB" id="6512771at2759"/>
<dbReference type="GO" id="GO:0000977">
    <property type="term" value="F:RNA polymerase II transcription regulatory region sequence-specific DNA binding"/>
    <property type="evidence" value="ECO:0007669"/>
    <property type="project" value="TreeGrafter"/>
</dbReference>
<evidence type="ECO:0000259" key="11">
    <source>
        <dbReference type="PROSITE" id="PS51061"/>
    </source>
</evidence>
<dbReference type="SMART" id="SM00393">
    <property type="entry name" value="R3H"/>
    <property type="match status" value="1"/>
</dbReference>
<name>A0A9P5T9C6_9AGAM</name>
<evidence type="ECO:0000256" key="10">
    <source>
        <dbReference type="SAM" id="MobiDB-lite"/>
    </source>
</evidence>
<sequence>MSSSPFPQPQDQLTSAVQNLERPEIRNSHRNRGYRSNTPGDSSSRDETGVNREQRQTADRRRRHKPRGSNVDEPHTSRSSFVTSEPDAATLRPQSDRTASADTSPASARTPSKNRNRFPNGRAVTSHAQDMRPLASGQSGQSRRSNPDITVSKAGALTPTGGANLQRKRLKAPSGDDLTSILIFSLSTPPFPECMICFNPIRPEQPTWSCSPGEEKEAQSCWNTFHLKCIQPWAGKSVKDMEEAWRVRGEEKKGEWRCPGCQSKREIVPQKYWCFCGSAQDPKPPRLATPHSCGNPCSRTRVCGHPCPLPCHPGPCPPCMITIQNPCHCGRDVVALVCSRANPTTGGKINFPASRTCGRECGKPLSCRNHVCPELCHDGECPPCSVTEDTRCWCGKEKKLLPCGEGEAKECNVLTAGDEESWTGKFGCDKPCGRPFACGIHKCSKMCHPPSLITPECPYSPSVVTHCPCGKHSLSDAAAPSYFGDNMKLLRTACTDPIPTCLSLCERPLEGCTHSCRASCHTGPCPPCAITLVRPCRCGATTRSVACSTATAETESSAFLCNKPCGALRACGHHQCTRLCCPLANLANPASKSKKKTAGNSVGAEFVDVDGWHLCDIVCGKPLNCGNHRCEERDHRGSCPPCLQSSFEEIICHCERTVLEPPVPCGTEIQCSYPCVRPPPPCGHPRAPHLCHEDPTPCPPCVFLTEKCCACGKTTVSNIRCSQEKVSCGKPCGRPLGCGFHPCEQLCHAGACASCTTICGKPRKLCLPAQHPCTRSCHAPSICPEAEPCSAAITVTCACGRIRQSVLCGRSTSNTAGREASLTPHCTNECEIAKRNARLAEALGINPDTQKTNRDVVYSDELVAFTRHNGKFVELVEKTFAEFVSSDKRVQVLPSMPESKRKFVYSLASVYRMEAQMVDREPHRSVQLIRRIDTRIPANLLSQASATGSTLGKLADLRAPGRISPAPAPASSSGPPRANRGWNSVLTTPHGGDALLAAPSANNLSTRTNPIGPERISRSSTPSQSLTQPVAATTAIAVSSTEEVPDNWEDDS</sequence>
<feature type="compositionally biased region" description="Basic and acidic residues" evidence="10">
    <location>
        <begin position="43"/>
        <end position="59"/>
    </location>
</feature>
<keyword evidence="5" id="KW-0863">Zinc-finger</keyword>
<dbReference type="CDD" id="cd06008">
    <property type="entry name" value="NF-X1-zinc-finger"/>
    <property type="match status" value="5"/>
</dbReference>
<keyword evidence="6" id="KW-0862">Zinc</keyword>
<dbReference type="SUPFAM" id="SSF57850">
    <property type="entry name" value="RING/U-box"/>
    <property type="match status" value="1"/>
</dbReference>
<evidence type="ECO:0000256" key="1">
    <source>
        <dbReference type="ARBA" id="ARBA00004123"/>
    </source>
</evidence>
<keyword evidence="9" id="KW-0539">Nucleus</keyword>
<evidence type="ECO:0000256" key="3">
    <source>
        <dbReference type="ARBA" id="ARBA00022723"/>
    </source>
</evidence>
<evidence type="ECO:0000313" key="13">
    <source>
        <dbReference type="Proteomes" id="UP000759537"/>
    </source>
</evidence>
<dbReference type="InterPro" id="IPR000967">
    <property type="entry name" value="Znf_NFX1"/>
</dbReference>
<dbReference type="AlphaFoldDB" id="A0A9P5T9C6"/>
<dbReference type="Gene3D" id="3.30.1370.50">
    <property type="entry name" value="R3H-like domain"/>
    <property type="match status" value="1"/>
</dbReference>
<comment type="similarity">
    <text evidence="2">Belongs to the NFX1 family.</text>
</comment>
<dbReference type="PANTHER" id="PTHR12360:SF12">
    <property type="entry name" value="TRANSCRIPTIONAL REPRESSOR NF-X1"/>
    <property type="match status" value="1"/>
</dbReference>
<dbReference type="SUPFAM" id="SSF82708">
    <property type="entry name" value="R3H domain"/>
    <property type="match status" value="1"/>
</dbReference>
<feature type="compositionally biased region" description="Polar residues" evidence="10">
    <location>
        <begin position="136"/>
        <end position="149"/>
    </location>
</feature>
<organism evidence="12 13">
    <name type="scientific">Russula ochroleuca</name>
    <dbReference type="NCBI Taxonomy" id="152965"/>
    <lineage>
        <taxon>Eukaryota</taxon>
        <taxon>Fungi</taxon>
        <taxon>Dikarya</taxon>
        <taxon>Basidiomycota</taxon>
        <taxon>Agaricomycotina</taxon>
        <taxon>Agaricomycetes</taxon>
        <taxon>Russulales</taxon>
        <taxon>Russulaceae</taxon>
        <taxon>Russula</taxon>
    </lineage>
</organism>
<proteinExistence type="inferred from homology"/>
<reference evidence="12" key="2">
    <citation type="journal article" date="2020" name="Nat. Commun.">
        <title>Large-scale genome sequencing of mycorrhizal fungi provides insights into the early evolution of symbiotic traits.</title>
        <authorList>
            <person name="Miyauchi S."/>
            <person name="Kiss E."/>
            <person name="Kuo A."/>
            <person name="Drula E."/>
            <person name="Kohler A."/>
            <person name="Sanchez-Garcia M."/>
            <person name="Morin E."/>
            <person name="Andreopoulos B."/>
            <person name="Barry K.W."/>
            <person name="Bonito G."/>
            <person name="Buee M."/>
            <person name="Carver A."/>
            <person name="Chen C."/>
            <person name="Cichocki N."/>
            <person name="Clum A."/>
            <person name="Culley D."/>
            <person name="Crous P.W."/>
            <person name="Fauchery L."/>
            <person name="Girlanda M."/>
            <person name="Hayes R.D."/>
            <person name="Keri Z."/>
            <person name="LaButti K."/>
            <person name="Lipzen A."/>
            <person name="Lombard V."/>
            <person name="Magnuson J."/>
            <person name="Maillard F."/>
            <person name="Murat C."/>
            <person name="Nolan M."/>
            <person name="Ohm R.A."/>
            <person name="Pangilinan J."/>
            <person name="Pereira M.F."/>
            <person name="Perotto S."/>
            <person name="Peter M."/>
            <person name="Pfister S."/>
            <person name="Riley R."/>
            <person name="Sitrit Y."/>
            <person name="Stielow J.B."/>
            <person name="Szollosi G."/>
            <person name="Zifcakova L."/>
            <person name="Stursova M."/>
            <person name="Spatafora J.W."/>
            <person name="Tedersoo L."/>
            <person name="Vaario L.M."/>
            <person name="Yamada A."/>
            <person name="Yan M."/>
            <person name="Wang P."/>
            <person name="Xu J."/>
            <person name="Bruns T."/>
            <person name="Baldrian P."/>
            <person name="Vilgalys R."/>
            <person name="Dunand C."/>
            <person name="Henrissat B."/>
            <person name="Grigoriev I.V."/>
            <person name="Hibbett D."/>
            <person name="Nagy L.G."/>
            <person name="Martin F.M."/>
        </authorList>
    </citation>
    <scope>NUCLEOTIDE SEQUENCE</scope>
    <source>
        <strain evidence="12">Prilba</strain>
    </source>
</reference>
<dbReference type="InterPro" id="IPR034078">
    <property type="entry name" value="NFX1_fam"/>
</dbReference>
<keyword evidence="3" id="KW-0479">Metal-binding</keyword>
<keyword evidence="8" id="KW-0804">Transcription</keyword>
<dbReference type="PROSITE" id="PS51061">
    <property type="entry name" value="R3H"/>
    <property type="match status" value="1"/>
</dbReference>
<gene>
    <name evidence="12" type="ORF">DFH94DRAFT_741889</name>
</gene>
<evidence type="ECO:0000256" key="9">
    <source>
        <dbReference type="ARBA" id="ARBA00023242"/>
    </source>
</evidence>
<evidence type="ECO:0000256" key="2">
    <source>
        <dbReference type="ARBA" id="ARBA00007269"/>
    </source>
</evidence>
<reference evidence="12" key="1">
    <citation type="submission" date="2019-10" db="EMBL/GenBank/DDBJ databases">
        <authorList>
            <consortium name="DOE Joint Genome Institute"/>
            <person name="Kuo A."/>
            <person name="Miyauchi S."/>
            <person name="Kiss E."/>
            <person name="Drula E."/>
            <person name="Kohler A."/>
            <person name="Sanchez-Garcia M."/>
            <person name="Andreopoulos B."/>
            <person name="Barry K.W."/>
            <person name="Bonito G."/>
            <person name="Buee M."/>
            <person name="Carver A."/>
            <person name="Chen C."/>
            <person name="Cichocki N."/>
            <person name="Clum A."/>
            <person name="Culley D."/>
            <person name="Crous P.W."/>
            <person name="Fauchery L."/>
            <person name="Girlanda M."/>
            <person name="Hayes R."/>
            <person name="Keri Z."/>
            <person name="LaButti K."/>
            <person name="Lipzen A."/>
            <person name="Lombard V."/>
            <person name="Magnuson J."/>
            <person name="Maillard F."/>
            <person name="Morin E."/>
            <person name="Murat C."/>
            <person name="Nolan M."/>
            <person name="Ohm R."/>
            <person name="Pangilinan J."/>
            <person name="Pereira M."/>
            <person name="Perotto S."/>
            <person name="Peter M."/>
            <person name="Riley R."/>
            <person name="Sitrit Y."/>
            <person name="Stielow B."/>
            <person name="Szollosi G."/>
            <person name="Zifcakova L."/>
            <person name="Stursova M."/>
            <person name="Spatafora J.W."/>
            <person name="Tedersoo L."/>
            <person name="Vaario L.-M."/>
            <person name="Yamada A."/>
            <person name="Yan M."/>
            <person name="Wang P."/>
            <person name="Xu J."/>
            <person name="Bruns T."/>
            <person name="Baldrian P."/>
            <person name="Vilgalys R."/>
            <person name="Henrissat B."/>
            <person name="Grigoriev I.V."/>
            <person name="Hibbett D."/>
            <person name="Nagy L.G."/>
            <person name="Martin F.M."/>
        </authorList>
    </citation>
    <scope>NUCLEOTIDE SEQUENCE</scope>
    <source>
        <strain evidence="12">Prilba</strain>
    </source>
</reference>
<comment type="caution">
    <text evidence="12">The sequence shown here is derived from an EMBL/GenBank/DDBJ whole genome shotgun (WGS) entry which is preliminary data.</text>
</comment>
<feature type="region of interest" description="Disordered" evidence="10">
    <location>
        <begin position="959"/>
        <end position="986"/>
    </location>
</feature>
<dbReference type="Proteomes" id="UP000759537">
    <property type="component" value="Unassembled WGS sequence"/>
</dbReference>
<dbReference type="GO" id="GO:0005634">
    <property type="term" value="C:nucleus"/>
    <property type="evidence" value="ECO:0007669"/>
    <property type="project" value="UniProtKB-SubCell"/>
</dbReference>
<dbReference type="GO" id="GO:0000122">
    <property type="term" value="P:negative regulation of transcription by RNA polymerase II"/>
    <property type="evidence" value="ECO:0007669"/>
    <property type="project" value="TreeGrafter"/>
</dbReference>
<keyword evidence="4" id="KW-0677">Repeat</keyword>
<dbReference type="InterPro" id="IPR036867">
    <property type="entry name" value="R3H_dom_sf"/>
</dbReference>
<feature type="domain" description="R3H" evidence="11">
    <location>
        <begin position="870"/>
        <end position="932"/>
    </location>
</feature>
<feature type="compositionally biased region" description="Polar residues" evidence="10">
    <location>
        <begin position="92"/>
        <end position="113"/>
    </location>
</feature>
<protein>
    <recommendedName>
        <fullName evidence="11">R3H domain-containing protein</fullName>
    </recommendedName>
</protein>
<dbReference type="InterPro" id="IPR001374">
    <property type="entry name" value="R3H_dom"/>
</dbReference>
<dbReference type="GO" id="GO:0008270">
    <property type="term" value="F:zinc ion binding"/>
    <property type="evidence" value="ECO:0007669"/>
    <property type="project" value="UniProtKB-KW"/>
</dbReference>
<evidence type="ECO:0000313" key="12">
    <source>
        <dbReference type="EMBL" id="KAF8480315.1"/>
    </source>
</evidence>
<dbReference type="SMART" id="SM00438">
    <property type="entry name" value="ZnF_NFX"/>
    <property type="match status" value="8"/>
</dbReference>
<keyword evidence="13" id="KW-1185">Reference proteome</keyword>
<evidence type="ECO:0000256" key="6">
    <source>
        <dbReference type="ARBA" id="ARBA00022833"/>
    </source>
</evidence>
<dbReference type="Pfam" id="PF01424">
    <property type="entry name" value="R3H"/>
    <property type="match status" value="1"/>
</dbReference>
<accession>A0A9P5T9C6</accession>
<evidence type="ECO:0000256" key="8">
    <source>
        <dbReference type="ARBA" id="ARBA00023163"/>
    </source>
</evidence>
<feature type="compositionally biased region" description="Polar residues" evidence="10">
    <location>
        <begin position="1018"/>
        <end position="1028"/>
    </location>
</feature>
<feature type="compositionally biased region" description="Polar residues" evidence="10">
    <location>
        <begin position="1"/>
        <end position="18"/>
    </location>
</feature>
<feature type="region of interest" description="Disordered" evidence="10">
    <location>
        <begin position="1"/>
        <end position="172"/>
    </location>
</feature>
<feature type="region of interest" description="Disordered" evidence="10">
    <location>
        <begin position="998"/>
        <end position="1032"/>
    </location>
</feature>
<evidence type="ECO:0000256" key="7">
    <source>
        <dbReference type="ARBA" id="ARBA00023015"/>
    </source>
</evidence>